<feature type="region of interest" description="Disordered" evidence="1">
    <location>
        <begin position="110"/>
        <end position="149"/>
    </location>
</feature>
<proteinExistence type="predicted"/>
<accession>A0ABQ3WBM6</accession>
<comment type="caution">
    <text evidence="2">The sequence shown here is derived from an EMBL/GenBank/DDBJ whole genome shotgun (WGS) entry which is preliminary data.</text>
</comment>
<dbReference type="EMBL" id="BOMF01000030">
    <property type="protein sequence ID" value="GID44427.1"/>
    <property type="molecule type" value="Genomic_DNA"/>
</dbReference>
<name>A0ABQ3WBM6_9ACTN</name>
<reference evidence="2" key="1">
    <citation type="submission" date="2021-01" db="EMBL/GenBank/DDBJ databases">
        <title>Whole genome shotgun sequence of Actinoplanes capillaceus NBRC 16408.</title>
        <authorList>
            <person name="Komaki H."/>
            <person name="Tamura T."/>
        </authorList>
    </citation>
    <scope>NUCLEOTIDE SEQUENCE [LARGE SCALE GENOMIC DNA]</scope>
    <source>
        <strain evidence="2">NBRC 16408</strain>
    </source>
</reference>
<organism evidence="2">
    <name type="scientific">Actinoplanes campanulatus</name>
    <dbReference type="NCBI Taxonomy" id="113559"/>
    <lineage>
        <taxon>Bacteria</taxon>
        <taxon>Bacillati</taxon>
        <taxon>Actinomycetota</taxon>
        <taxon>Actinomycetes</taxon>
        <taxon>Micromonosporales</taxon>
        <taxon>Micromonosporaceae</taxon>
        <taxon>Actinoplanes</taxon>
    </lineage>
</organism>
<protein>
    <submittedName>
        <fullName evidence="2">Uncharacterized protein</fullName>
    </submittedName>
</protein>
<sequence>MRRRPFNTLSPTRSWNALTGAFKDSPTFAQGRPHILGRTSQPTEGRFMTDQINQTLVGVLEIDGKQQPFEASTFTLRVSEAGGAARADGATQVTESFSISGGTLVTSVTVRSGGTTTTTTTTSDERGTTTTTTTTDENGTSTSIKITKK</sequence>
<gene>
    <name evidence="2" type="ORF">Aca07nite_17020</name>
</gene>
<evidence type="ECO:0000256" key="1">
    <source>
        <dbReference type="SAM" id="MobiDB-lite"/>
    </source>
</evidence>
<evidence type="ECO:0000313" key="2">
    <source>
        <dbReference type="EMBL" id="GID44427.1"/>
    </source>
</evidence>
<feature type="compositionally biased region" description="Low complexity" evidence="1">
    <location>
        <begin position="110"/>
        <end position="143"/>
    </location>
</feature>